<dbReference type="PANTHER" id="PTHR33332">
    <property type="entry name" value="REVERSE TRANSCRIPTASE DOMAIN-CONTAINING PROTEIN"/>
    <property type="match status" value="1"/>
</dbReference>
<organism evidence="2 3">
    <name type="scientific">Elysia chlorotica</name>
    <name type="common">Eastern emerald elysia</name>
    <name type="synonym">Sea slug</name>
    <dbReference type="NCBI Taxonomy" id="188477"/>
    <lineage>
        <taxon>Eukaryota</taxon>
        <taxon>Metazoa</taxon>
        <taxon>Spiralia</taxon>
        <taxon>Lophotrochozoa</taxon>
        <taxon>Mollusca</taxon>
        <taxon>Gastropoda</taxon>
        <taxon>Heterobranchia</taxon>
        <taxon>Euthyneura</taxon>
        <taxon>Panpulmonata</taxon>
        <taxon>Sacoglossa</taxon>
        <taxon>Placobranchoidea</taxon>
        <taxon>Plakobranchidae</taxon>
        <taxon>Elysia</taxon>
    </lineage>
</organism>
<dbReference type="EMBL" id="RQTK01001118">
    <property type="protein sequence ID" value="RUS72071.1"/>
    <property type="molecule type" value="Genomic_DNA"/>
</dbReference>
<dbReference type="AlphaFoldDB" id="A0A433SS19"/>
<evidence type="ECO:0008006" key="4">
    <source>
        <dbReference type="Google" id="ProtNLM"/>
    </source>
</evidence>
<sequence>MGLVRGLAVSLRMRFIELRHNIADTQYDTKIFAEVPDHSDTLQEDLNRLQLWSDIWQLRFNAEKCKVMHIGKNEDPNEYTMRSKGECITLESVSTEKDLGVNIDSDLKFSQHVSIQVNKANRLLALLRRGFTVLDRESLPTLYKSIIRPHLEYGNVVWHPRFKGDEEQLENVQRRATKLIPELKHLEYKDRLEKLDMPSLYFRRARGDMIECYKFLQGIYNIKDSLWFLNARPTHARSREITSENENEEVRTDVEGSEDQCALTLNVKAESEKDKENGTANGSSERLTGD</sequence>
<reference evidence="2 3" key="1">
    <citation type="submission" date="2019-01" db="EMBL/GenBank/DDBJ databases">
        <title>A draft genome assembly of the solar-powered sea slug Elysia chlorotica.</title>
        <authorList>
            <person name="Cai H."/>
            <person name="Li Q."/>
            <person name="Fang X."/>
            <person name="Li J."/>
            <person name="Curtis N.E."/>
            <person name="Altenburger A."/>
            <person name="Shibata T."/>
            <person name="Feng M."/>
            <person name="Maeda T."/>
            <person name="Schwartz J.A."/>
            <person name="Shigenobu S."/>
            <person name="Lundholm N."/>
            <person name="Nishiyama T."/>
            <person name="Yang H."/>
            <person name="Hasebe M."/>
            <person name="Li S."/>
            <person name="Pierce S.K."/>
            <person name="Wang J."/>
        </authorList>
    </citation>
    <scope>NUCLEOTIDE SEQUENCE [LARGE SCALE GENOMIC DNA]</scope>
    <source>
        <strain evidence="2">EC2010</strain>
        <tissue evidence="2">Whole organism of an adult</tissue>
    </source>
</reference>
<keyword evidence="3" id="KW-1185">Reference proteome</keyword>
<gene>
    <name evidence="2" type="ORF">EGW08_020166</name>
</gene>
<dbReference type="OrthoDB" id="10063886at2759"/>
<proteinExistence type="predicted"/>
<evidence type="ECO:0000313" key="3">
    <source>
        <dbReference type="Proteomes" id="UP000271974"/>
    </source>
</evidence>
<comment type="caution">
    <text evidence="2">The sequence shown here is derived from an EMBL/GenBank/DDBJ whole genome shotgun (WGS) entry which is preliminary data.</text>
</comment>
<protein>
    <recommendedName>
        <fullName evidence="4">Reverse transcriptase domain-containing protein</fullName>
    </recommendedName>
</protein>
<accession>A0A433SS19</accession>
<dbReference type="STRING" id="188477.A0A433SS19"/>
<evidence type="ECO:0000256" key="1">
    <source>
        <dbReference type="SAM" id="MobiDB-lite"/>
    </source>
</evidence>
<name>A0A433SS19_ELYCH</name>
<evidence type="ECO:0000313" key="2">
    <source>
        <dbReference type="EMBL" id="RUS72071.1"/>
    </source>
</evidence>
<dbReference type="Proteomes" id="UP000271974">
    <property type="component" value="Unassembled WGS sequence"/>
</dbReference>
<feature type="compositionally biased region" description="Polar residues" evidence="1">
    <location>
        <begin position="278"/>
        <end position="290"/>
    </location>
</feature>
<dbReference type="PRINTS" id="PR01345">
    <property type="entry name" value="CERVTRCPTASE"/>
</dbReference>
<feature type="compositionally biased region" description="Basic and acidic residues" evidence="1">
    <location>
        <begin position="239"/>
        <end position="254"/>
    </location>
</feature>
<feature type="region of interest" description="Disordered" evidence="1">
    <location>
        <begin position="239"/>
        <end position="290"/>
    </location>
</feature>